<keyword evidence="1" id="KW-0812">Transmembrane</keyword>
<dbReference type="EMBL" id="JAKEVZ010000009">
    <property type="protein sequence ID" value="MCF1752002.1"/>
    <property type="molecule type" value="Genomic_DNA"/>
</dbReference>
<keyword evidence="3" id="KW-0808">Transferase</keyword>
<dbReference type="PANTHER" id="PTHR34220:SF7">
    <property type="entry name" value="SENSOR HISTIDINE KINASE YPDA"/>
    <property type="match status" value="1"/>
</dbReference>
<comment type="caution">
    <text evidence="3">The sequence shown here is derived from an EMBL/GenBank/DDBJ whole genome shotgun (WGS) entry which is preliminary data.</text>
</comment>
<accession>A0ABS9BW89</accession>
<keyword evidence="1" id="KW-0472">Membrane</keyword>
<proteinExistence type="predicted"/>
<dbReference type="PANTHER" id="PTHR34220">
    <property type="entry name" value="SENSOR HISTIDINE KINASE YPDA"/>
    <property type="match status" value="1"/>
</dbReference>
<sequence>MKKSFFGSATIFYSLRRFIVMNFSIATCLTLISYPEEMFSLVGIREIWPDWVFSFLMSSSLSMGGFKVEEYFDKRISWIEQPVKRLLFTATTYMLYSFIVSYVLVTLYVLITVEAVTLQNISWTRMLNNTISPTIIALIIITIFISRSWLFEWRNAAIEAEQLKSEKLASQNQFLKDQLNPHFLFNSLNVLSNLVYESADRSAEFIQQLSKIYRYVLDVQQEQLVSLKRELDFAEYYLSLQKIRFEISLEYFIDVQPNQDLYLPPLSLQLLLENAIKHNIASREKPLKIMIQQENESLIVRNVLQPKISQEHSEKGIGLDNIIKRYALLSDKSPTIRKTESEYIVTLPLLKLNGNPDH</sequence>
<evidence type="ECO:0000259" key="2">
    <source>
        <dbReference type="Pfam" id="PF06580"/>
    </source>
</evidence>
<keyword evidence="4" id="KW-1185">Reference proteome</keyword>
<dbReference type="GO" id="GO:0016301">
    <property type="term" value="F:kinase activity"/>
    <property type="evidence" value="ECO:0007669"/>
    <property type="project" value="UniProtKB-KW"/>
</dbReference>
<dbReference type="Pfam" id="PF06580">
    <property type="entry name" value="His_kinase"/>
    <property type="match status" value="1"/>
</dbReference>
<dbReference type="Proteomes" id="UP001201449">
    <property type="component" value="Unassembled WGS sequence"/>
</dbReference>
<feature type="transmembrane region" description="Helical" evidence="1">
    <location>
        <begin position="12"/>
        <end position="35"/>
    </location>
</feature>
<evidence type="ECO:0000313" key="4">
    <source>
        <dbReference type="Proteomes" id="UP001201449"/>
    </source>
</evidence>
<feature type="transmembrane region" description="Helical" evidence="1">
    <location>
        <begin position="86"/>
        <end position="111"/>
    </location>
</feature>
<evidence type="ECO:0000313" key="3">
    <source>
        <dbReference type="EMBL" id="MCF1752002.1"/>
    </source>
</evidence>
<name>A0ABS9BW89_9BACT</name>
<dbReference type="InterPro" id="IPR010559">
    <property type="entry name" value="Sig_transdc_His_kin_internal"/>
</dbReference>
<gene>
    <name evidence="3" type="ORF">L0U89_13080</name>
</gene>
<keyword evidence="1" id="KW-1133">Transmembrane helix</keyword>
<organism evidence="3 4">
    <name type="scientific">Mariniradius sediminis</name>
    <dbReference type="NCBI Taxonomy" id="2909237"/>
    <lineage>
        <taxon>Bacteria</taxon>
        <taxon>Pseudomonadati</taxon>
        <taxon>Bacteroidota</taxon>
        <taxon>Cytophagia</taxon>
        <taxon>Cytophagales</taxon>
        <taxon>Cyclobacteriaceae</taxon>
        <taxon>Mariniradius</taxon>
    </lineage>
</organism>
<dbReference type="InterPro" id="IPR050640">
    <property type="entry name" value="Bact_2-comp_sensor_kinase"/>
</dbReference>
<evidence type="ECO:0000256" key="1">
    <source>
        <dbReference type="SAM" id="Phobius"/>
    </source>
</evidence>
<keyword evidence="3" id="KW-0418">Kinase</keyword>
<feature type="domain" description="Signal transduction histidine kinase internal region" evidence="2">
    <location>
        <begin position="171"/>
        <end position="246"/>
    </location>
</feature>
<feature type="transmembrane region" description="Helical" evidence="1">
    <location>
        <begin position="131"/>
        <end position="150"/>
    </location>
</feature>
<protein>
    <submittedName>
        <fullName evidence="3">Histidine kinase</fullName>
    </submittedName>
</protein>
<dbReference type="RefSeq" id="WP_234861930.1">
    <property type="nucleotide sequence ID" value="NZ_JAKEVZ010000009.1"/>
</dbReference>
<reference evidence="3 4" key="1">
    <citation type="submission" date="2022-01" db="EMBL/GenBank/DDBJ databases">
        <title>Mariniradius saccharolyticus sp. nov., isolated from sediment of a river.</title>
        <authorList>
            <person name="Liu H."/>
        </authorList>
    </citation>
    <scope>NUCLEOTIDE SEQUENCE [LARGE SCALE GENOMIC DNA]</scope>
    <source>
        <strain evidence="3 4">RY-2</strain>
    </source>
</reference>